<dbReference type="Proteomes" id="UP000270036">
    <property type="component" value="Chromosome"/>
</dbReference>
<sequence>MMGYAMEISIPVTWEKYKTAKLKFYESPVGFIKNANGRTGNSDFFLNDGTVVSTTNTREINERFRTILKKFNNPIELDRLIVYPRF</sequence>
<evidence type="ECO:0000313" key="2">
    <source>
        <dbReference type="Proteomes" id="UP000270036"/>
    </source>
</evidence>
<organism evidence="1 2">
    <name type="scientific">Kaistella antarctica</name>
    <dbReference type="NCBI Taxonomy" id="266748"/>
    <lineage>
        <taxon>Bacteria</taxon>
        <taxon>Pseudomonadati</taxon>
        <taxon>Bacteroidota</taxon>
        <taxon>Flavobacteriia</taxon>
        <taxon>Flavobacteriales</taxon>
        <taxon>Weeksellaceae</taxon>
        <taxon>Chryseobacterium group</taxon>
        <taxon>Kaistella</taxon>
    </lineage>
</organism>
<dbReference type="KEGG" id="cant:NCTC13489_01840"/>
<reference evidence="1 2" key="1">
    <citation type="submission" date="2018-12" db="EMBL/GenBank/DDBJ databases">
        <authorList>
            <consortium name="Pathogen Informatics"/>
        </authorList>
    </citation>
    <scope>NUCLEOTIDE SEQUENCE [LARGE SCALE GENOMIC DNA]</scope>
    <source>
        <strain evidence="1 2">NCTC13489</strain>
    </source>
</reference>
<proteinExistence type="predicted"/>
<name>A0A3S4YTK9_9FLAO</name>
<dbReference type="EMBL" id="LR134441">
    <property type="protein sequence ID" value="VEH99876.1"/>
    <property type="molecule type" value="Genomic_DNA"/>
</dbReference>
<protein>
    <submittedName>
        <fullName evidence="1">Uncharacterized protein</fullName>
    </submittedName>
</protein>
<gene>
    <name evidence="1" type="ORF">NCTC13489_01840</name>
</gene>
<accession>A0A3S4YTK9</accession>
<dbReference type="STRING" id="266748.HY04_04170"/>
<evidence type="ECO:0000313" key="1">
    <source>
        <dbReference type="EMBL" id="VEH99876.1"/>
    </source>
</evidence>
<dbReference type="AlphaFoldDB" id="A0A3S4YTK9"/>